<feature type="transmembrane region" description="Helical" evidence="8">
    <location>
        <begin position="1378"/>
        <end position="1403"/>
    </location>
</feature>
<dbReference type="InterPro" id="IPR046791">
    <property type="entry name" value="Polycystin_dom"/>
</dbReference>
<keyword evidence="7" id="KW-0245">EGF-like domain</keyword>
<feature type="transmembrane region" description="Helical" evidence="8">
    <location>
        <begin position="1315"/>
        <end position="1339"/>
    </location>
</feature>
<reference evidence="12 13" key="1">
    <citation type="submission" date="2020-06" db="EMBL/GenBank/DDBJ databases">
        <authorList>
            <person name="Li R."/>
            <person name="Bekaert M."/>
        </authorList>
    </citation>
    <scope>NUCLEOTIDE SEQUENCE [LARGE SCALE GENOMIC DNA]</scope>
    <source>
        <strain evidence="13">wild</strain>
    </source>
</reference>
<protein>
    <recommendedName>
        <fullName evidence="14">PKD1L2</fullName>
    </recommendedName>
</protein>
<dbReference type="OrthoDB" id="6119411at2759"/>
<feature type="transmembrane region" description="Helical" evidence="8">
    <location>
        <begin position="1345"/>
        <end position="1366"/>
    </location>
</feature>
<dbReference type="GO" id="GO:0005262">
    <property type="term" value="F:calcium channel activity"/>
    <property type="evidence" value="ECO:0007669"/>
    <property type="project" value="TreeGrafter"/>
</dbReference>
<dbReference type="GO" id="GO:0016020">
    <property type="term" value="C:membrane"/>
    <property type="evidence" value="ECO:0007669"/>
    <property type="project" value="UniProtKB-SubCell"/>
</dbReference>
<accession>A0A6J8EG93</accession>
<dbReference type="PANTHER" id="PTHR10877:SF150">
    <property type="entry name" value="REJ DOMAIN-CONTAINING PROTEIN"/>
    <property type="match status" value="1"/>
</dbReference>
<dbReference type="PANTHER" id="PTHR10877">
    <property type="entry name" value="POLYCYSTIN FAMILY MEMBER"/>
    <property type="match status" value="1"/>
</dbReference>
<feature type="transmembrane region" description="Helical" evidence="8">
    <location>
        <begin position="1277"/>
        <end position="1294"/>
    </location>
</feature>
<feature type="transmembrane region" description="Helical" evidence="8">
    <location>
        <begin position="1236"/>
        <end position="1257"/>
    </location>
</feature>
<name>A0A6J8EG93_MYTCO</name>
<evidence type="ECO:0000256" key="8">
    <source>
        <dbReference type="SAM" id="Phobius"/>
    </source>
</evidence>
<feature type="transmembrane region" description="Helical" evidence="8">
    <location>
        <begin position="826"/>
        <end position="857"/>
    </location>
</feature>
<dbReference type="InterPro" id="IPR051223">
    <property type="entry name" value="Polycystin"/>
</dbReference>
<dbReference type="Pfam" id="PF01477">
    <property type="entry name" value="PLAT"/>
    <property type="match status" value="1"/>
</dbReference>
<dbReference type="InterPro" id="IPR036392">
    <property type="entry name" value="PLAT/LH2_dom_sf"/>
</dbReference>
<evidence type="ECO:0000256" key="2">
    <source>
        <dbReference type="ARBA" id="ARBA00007200"/>
    </source>
</evidence>
<dbReference type="InterPro" id="IPR000742">
    <property type="entry name" value="EGF"/>
</dbReference>
<feature type="disulfide bond" evidence="7">
    <location>
        <begin position="45"/>
        <end position="54"/>
    </location>
</feature>
<proteinExistence type="inferred from homology"/>
<dbReference type="PROSITE" id="PS00022">
    <property type="entry name" value="EGF_1"/>
    <property type="match status" value="1"/>
</dbReference>
<keyword evidence="13" id="KW-1185">Reference proteome</keyword>
<evidence type="ECO:0000259" key="11">
    <source>
        <dbReference type="PROSITE" id="PS50095"/>
    </source>
</evidence>
<dbReference type="PROSITE" id="PS50095">
    <property type="entry name" value="PLAT"/>
    <property type="match status" value="1"/>
</dbReference>
<comment type="subcellular location">
    <subcellularLocation>
        <location evidence="1">Membrane</location>
        <topology evidence="1">Multi-pass membrane protein</topology>
    </subcellularLocation>
</comment>
<feature type="transmembrane region" description="Helical" evidence="8">
    <location>
        <begin position="711"/>
        <end position="729"/>
    </location>
</feature>
<dbReference type="InterPro" id="IPR013122">
    <property type="entry name" value="PKD1_2_channel"/>
</dbReference>
<feature type="domain" description="Death" evidence="9">
    <location>
        <begin position="1807"/>
        <end position="1874"/>
    </location>
</feature>
<gene>
    <name evidence="12" type="ORF">MCOR_51686</name>
</gene>
<evidence type="ECO:0000256" key="4">
    <source>
        <dbReference type="ARBA" id="ARBA00022729"/>
    </source>
</evidence>
<comment type="caution">
    <text evidence="7">Lacks conserved residue(s) required for the propagation of feature annotation.</text>
</comment>
<dbReference type="EMBL" id="CACVKT020009019">
    <property type="protein sequence ID" value="CAC5419328.1"/>
    <property type="molecule type" value="Genomic_DNA"/>
</dbReference>
<keyword evidence="7" id="KW-1015">Disulfide bond</keyword>
<dbReference type="GO" id="GO:0007165">
    <property type="term" value="P:signal transduction"/>
    <property type="evidence" value="ECO:0007669"/>
    <property type="project" value="InterPro"/>
</dbReference>
<evidence type="ECO:0000259" key="10">
    <source>
        <dbReference type="PROSITE" id="PS50026"/>
    </source>
</evidence>
<dbReference type="Pfam" id="PF08016">
    <property type="entry name" value="PKD_channel"/>
    <property type="match status" value="1"/>
</dbReference>
<evidence type="ECO:0000256" key="1">
    <source>
        <dbReference type="ARBA" id="ARBA00004141"/>
    </source>
</evidence>
<feature type="transmembrane region" description="Helical" evidence="8">
    <location>
        <begin position="505"/>
        <end position="525"/>
    </location>
</feature>
<dbReference type="SUPFAM" id="SSF49723">
    <property type="entry name" value="Lipase/lipooxygenase domain (PLAT/LH2 domain)"/>
    <property type="match status" value="1"/>
</dbReference>
<keyword evidence="3 8" id="KW-0812">Transmembrane</keyword>
<comment type="similarity">
    <text evidence="2">Belongs to the polycystin family.</text>
</comment>
<feature type="transmembrane region" description="Helical" evidence="8">
    <location>
        <begin position="752"/>
        <end position="773"/>
    </location>
</feature>
<feature type="domain" description="PLAT" evidence="11">
    <location>
        <begin position="549"/>
        <end position="666"/>
    </location>
</feature>
<evidence type="ECO:0000256" key="3">
    <source>
        <dbReference type="ARBA" id="ARBA00022692"/>
    </source>
</evidence>
<dbReference type="PROSITE" id="PS50026">
    <property type="entry name" value="EGF_3"/>
    <property type="match status" value="1"/>
</dbReference>
<evidence type="ECO:0000259" key="9">
    <source>
        <dbReference type="PROSITE" id="PS50017"/>
    </source>
</evidence>
<dbReference type="SMART" id="SM00308">
    <property type="entry name" value="LH2"/>
    <property type="match status" value="1"/>
</dbReference>
<evidence type="ECO:0000256" key="6">
    <source>
        <dbReference type="ARBA" id="ARBA00023136"/>
    </source>
</evidence>
<dbReference type="InterPro" id="IPR001024">
    <property type="entry name" value="PLAT/LH2_dom"/>
</dbReference>
<dbReference type="Pfam" id="PF20519">
    <property type="entry name" value="Polycystin_dom"/>
    <property type="match status" value="1"/>
</dbReference>
<dbReference type="CDD" id="cd01670">
    <property type="entry name" value="Death"/>
    <property type="match status" value="1"/>
</dbReference>
<evidence type="ECO:0000256" key="5">
    <source>
        <dbReference type="ARBA" id="ARBA00022989"/>
    </source>
</evidence>
<keyword evidence="5 8" id="KW-1133">Transmembrane helix</keyword>
<dbReference type="CDD" id="cd00054">
    <property type="entry name" value="EGF_CA"/>
    <property type="match status" value="1"/>
</dbReference>
<dbReference type="Gene3D" id="2.60.60.20">
    <property type="entry name" value="PLAT/LH2 domain"/>
    <property type="match status" value="1"/>
</dbReference>
<evidence type="ECO:0000256" key="7">
    <source>
        <dbReference type="PROSITE-ProRule" id="PRU00076"/>
    </source>
</evidence>
<feature type="transmembrane region" description="Helical" evidence="8">
    <location>
        <begin position="932"/>
        <end position="951"/>
    </location>
</feature>
<evidence type="ECO:0000313" key="12">
    <source>
        <dbReference type="EMBL" id="CAC5419328.1"/>
    </source>
</evidence>
<sequence>MCDSFKFMYLFLAEPTVEATTENPCYVNYLCENGAGCDNAGTCICKEGFTGSKCSTSALINLAIEVQGQVATADLSKAAEFAQEAQTMMDNQISATYTGMKISVLNTNTIANSILTIIENDQDLADNAVVDLSGLTADITEMTTDVLKGTRQAQSDMTTDELETAVTSAETNLITMVNLMLDKRDTGNTSSTSIDTGDVSVRVVKAKGRDVPIEYTARDAGFALPFFETFQDKKRKKNVSINVLAYKESPYLHVNNPEVVGSSVIKLHVLDKKGKEEKDIEDKDDPIDVYVNTNKLDEEGYFEDMTESLADSGVYMSYVDTNETAEGFMMEIKLTSLKICDIYCKYESYPDADNYEIHVQTKGKSRIKYRDPLDLRVTFQKQILKITLAPKKDGNMQPLVVTASCEDDRADSESGGGRRKRASGLSLVRHQFRTGILNVRTLEDGSGNWTSNDQLKDIGADSGKIQFKSHFFGTFSADMFFIGPTPIDFSKLFANFTASFEESPFAFAAIVCIIVIFGLLTIPLYRLDKSDEIMWSFLPLMDNIHSATVVYFIAVETSMTSPKVMKSSVYVNIIGKDGPSGTRRLDDGTRQNFKRGTSSHFEMRLDKDLGDLKTIQVWHDNVDEKTAWHLRKITVIKANSAERYTFLCGKWLSLDSEDGKTWRNVEVLDENDIQTDTLFYNLTQKKLFDDHLWMSLFKRPRCSRFTRVQRLWCLLALLFLAMISSAMWYDTPDDNKMQTISVGPLKLNYKQFYVGLMSGLIALVPSMLLVLIFKNRKFKGEKTAGCHVPWWFIFLAYILVFLCVGTSGTFVFLYSLQWGGTKSLEWMVSFVLAIFQSVIILEPVKAILLAIFVACLFKKMGSRELADKNMVIPVEETTKDMEDLEKGEETLTHQESCIYPDFPGLEKEDAELVVARQQAQVDKRMWSKFQSWLGMLLYVVLVALICSHSDVPTAYRQNEHLLQTLSTIYTPNSTNEIYDWIKTTFNRAVYPKWWESEDDELLRQAYIQRFTLNAYNFRITLSRLRQVRVQGNCSIPDVTRKAVDTCIPTFSEKTTETGHFCTSWEEFNETGCFDENEEYHYSFLHNFGESKSAGDLTYTGKHGKYGPDGYYIDLGPKQSLVEQYVNLLQEDNWIDYRTRALFLDVVTYNANTRLFSHIKTVFELPTTGSITLTTEVWSANLYPYVYALDYVVLLLQFIFIIVWLVRFVLFIVNLYRLKTCALTRISTYLRLIEMTFGAAAIVCCILRIDATISAIAILKKNIGRYVSFELVRLYDAAYSGCLAAVLFIITLDLLKPLEFNYHFFMLVSSLKIARTAIFAFIFIIALELLAFAALLYLTIGRQHELFRSMPESIYTLVTVLLAMMTYESEEFDDILMKFYVGIYTMSVTITLVNVFFVLLTISFNDVKEGLKNGTLSYDEKLNAHFWYKVDKMLQWFIDRFCFSWFKRNRNELEKLQACLEKLKHMTNTMKKNDLERHKLTARMMIKMIELDKYRTKLDCLNVQWNEFATKYIFGYGSTGETLVILSVPTLSCVVEIDILCYLVPCLRRDAARKMKNRVVGSSFMFCTSDNKLLKGSVNLEVINSNNKPNTTYNTIVTKTDINSVWEKQYSFETNTGIQASLQHIPFHFCTMETVKNDSEKGIRPFEWYQVQQEGRTIFPSYDPESSVSFPKDTFRKSCSVSIRTMPGETASILNVILEFPPEKPMTVHLPHLSKDGNNLKADHPAEYIISAKEGSEQEHIRLNSVLKKDKDGFDFMYNTRKHWKNLEVTVKNSKILWVDNFGVSTSYDINLIKAIVMVSKVRDIAGKWKQIAAMLGIAVEEIEKSNDITLCQEEKCFLVFRRWLEKEEVTFAMLTLLLTSLGHRVTAEHIRRKWIVNSPKEIAKTKSKFFTKVELEDKKKRIVLQTLRLPLQALINENPRNIQFYKVIYGSKEID</sequence>
<feature type="transmembrane region" description="Helical" evidence="8">
    <location>
        <begin position="1190"/>
        <end position="1215"/>
    </location>
</feature>
<dbReference type="PROSITE" id="PS50017">
    <property type="entry name" value="DEATH_DOMAIN"/>
    <property type="match status" value="1"/>
</dbReference>
<organism evidence="12 13">
    <name type="scientific">Mytilus coruscus</name>
    <name type="common">Sea mussel</name>
    <dbReference type="NCBI Taxonomy" id="42192"/>
    <lineage>
        <taxon>Eukaryota</taxon>
        <taxon>Metazoa</taxon>
        <taxon>Spiralia</taxon>
        <taxon>Lophotrochozoa</taxon>
        <taxon>Mollusca</taxon>
        <taxon>Bivalvia</taxon>
        <taxon>Autobranchia</taxon>
        <taxon>Pteriomorphia</taxon>
        <taxon>Mytilida</taxon>
        <taxon>Mytiloidea</taxon>
        <taxon>Mytilidae</taxon>
        <taxon>Mytilinae</taxon>
        <taxon>Mytilus</taxon>
    </lineage>
</organism>
<dbReference type="GO" id="GO:0050982">
    <property type="term" value="P:detection of mechanical stimulus"/>
    <property type="evidence" value="ECO:0007669"/>
    <property type="project" value="TreeGrafter"/>
</dbReference>
<feature type="domain" description="EGF-like" evidence="10">
    <location>
        <begin position="21"/>
        <end position="55"/>
    </location>
</feature>
<evidence type="ECO:0008006" key="14">
    <source>
        <dbReference type="Google" id="ProtNLM"/>
    </source>
</evidence>
<dbReference type="Proteomes" id="UP000507470">
    <property type="component" value="Unassembled WGS sequence"/>
</dbReference>
<keyword evidence="6 8" id="KW-0472">Membrane</keyword>
<keyword evidence="4" id="KW-0732">Signal</keyword>
<evidence type="ECO:0000313" key="13">
    <source>
        <dbReference type="Proteomes" id="UP000507470"/>
    </source>
</evidence>
<feature type="transmembrane region" description="Helical" evidence="8">
    <location>
        <begin position="794"/>
        <end position="814"/>
    </location>
</feature>
<dbReference type="PROSITE" id="PS01186">
    <property type="entry name" value="EGF_2"/>
    <property type="match status" value="1"/>
</dbReference>
<dbReference type="InterPro" id="IPR000488">
    <property type="entry name" value="Death_dom"/>
</dbReference>